<dbReference type="EC" id="3.1.1.-" evidence="1"/>
<dbReference type="CDD" id="cd14728">
    <property type="entry name" value="Ere-like"/>
    <property type="match status" value="1"/>
</dbReference>
<dbReference type="Pfam" id="PF05139">
    <property type="entry name" value="Erythro_esteras"/>
    <property type="match status" value="1"/>
</dbReference>
<comment type="caution">
    <text evidence="1">The sequence shown here is derived from an EMBL/GenBank/DDBJ whole genome shotgun (WGS) entry which is preliminary data.</text>
</comment>
<dbReference type="EMBL" id="JACHJQ010000002">
    <property type="protein sequence ID" value="MBB4906240.1"/>
    <property type="molecule type" value="Genomic_DNA"/>
</dbReference>
<dbReference type="GO" id="GO:0046677">
    <property type="term" value="P:response to antibiotic"/>
    <property type="evidence" value="ECO:0007669"/>
    <property type="project" value="InterPro"/>
</dbReference>
<dbReference type="InterPro" id="IPR007815">
    <property type="entry name" value="Emycin_Estase"/>
</dbReference>
<dbReference type="SUPFAM" id="SSF159501">
    <property type="entry name" value="EreA/ChaN-like"/>
    <property type="match status" value="1"/>
</dbReference>
<organism evidence="1 2">
    <name type="scientific">Actinophytocola algeriensis</name>
    <dbReference type="NCBI Taxonomy" id="1768010"/>
    <lineage>
        <taxon>Bacteria</taxon>
        <taxon>Bacillati</taxon>
        <taxon>Actinomycetota</taxon>
        <taxon>Actinomycetes</taxon>
        <taxon>Pseudonocardiales</taxon>
        <taxon>Pseudonocardiaceae</taxon>
    </lineage>
</organism>
<reference evidence="1 2" key="1">
    <citation type="submission" date="2020-08" db="EMBL/GenBank/DDBJ databases">
        <title>Genomic Encyclopedia of Type Strains, Phase III (KMG-III): the genomes of soil and plant-associated and newly described type strains.</title>
        <authorList>
            <person name="Whitman W."/>
        </authorList>
    </citation>
    <scope>NUCLEOTIDE SEQUENCE [LARGE SCALE GENOMIC DNA]</scope>
    <source>
        <strain evidence="1 2">CECT 8960</strain>
    </source>
</reference>
<dbReference type="GO" id="GO:0016787">
    <property type="term" value="F:hydrolase activity"/>
    <property type="evidence" value="ECO:0007669"/>
    <property type="project" value="UniProtKB-KW"/>
</dbReference>
<dbReference type="Gene3D" id="3.40.1660.10">
    <property type="entry name" value="EreA-like (biosynthetic domain)"/>
    <property type="match status" value="1"/>
</dbReference>
<accession>A0A7W7VDR0</accession>
<name>A0A7W7VDR0_9PSEU</name>
<dbReference type="Gene3D" id="1.20.1440.30">
    <property type="entry name" value="Biosynthetic Protein domain"/>
    <property type="match status" value="1"/>
</dbReference>
<keyword evidence="1" id="KW-0378">Hydrolase</keyword>
<protein>
    <submittedName>
        <fullName evidence="1">Erythromycin esterase</fullName>
        <ecNumber evidence="1">3.1.1.-</ecNumber>
    </submittedName>
</protein>
<proteinExistence type="predicted"/>
<keyword evidence="2" id="KW-1185">Reference proteome</keyword>
<dbReference type="AlphaFoldDB" id="A0A7W7VDR0"/>
<sequence length="430" mass="46562">MDMARTVRAWIRDKSVPLTTIDPADPLDDLAPFGQFVGAARVVALGESSHHVHEFYRLRHRLIRYLVERHGFTVLALEAPFTEALILDHWVHGGAGTAPQVASAGVALGLGDTPEFHETLTWIREHNAVNNGTPLRCVGADLPGSLGSPLPALQQVHAYLLQTDTPGAELAQQAIALAEKFHDPWPITALSTYPLLSQSDRDALSATLGLLLARMRRTAPARHLAGHGAAHEDALHHLMGAWQLDHLHRSLPTEGISAASTFRDHYIAASVLRLLENDPGCRVILAAHNWHIHTATQRDDGGGDLYPAGHHLRAALRGDYLAVALTAGRGTTGVAFEVENPETPSFTEATLPPTEPDTIESIFPDDAAWYLADLRGAADTAIDAAQHPRMRMADYFLDQPALTGFDAIAHVTETRASEYARGHANNPPAV</sequence>
<dbReference type="PANTHER" id="PTHR31299:SF0">
    <property type="entry name" value="ESTERASE, PUTATIVE (AFU_ORTHOLOGUE AFUA_1G05850)-RELATED"/>
    <property type="match status" value="1"/>
</dbReference>
<dbReference type="Gene3D" id="3.30.1870.10">
    <property type="entry name" value="EreA-like, domain 2"/>
    <property type="match status" value="1"/>
</dbReference>
<gene>
    <name evidence="1" type="ORF">FHR82_002457</name>
</gene>
<dbReference type="InterPro" id="IPR052036">
    <property type="entry name" value="Hydrolase/PRTase-associated"/>
</dbReference>
<dbReference type="Proteomes" id="UP000520767">
    <property type="component" value="Unassembled WGS sequence"/>
</dbReference>
<evidence type="ECO:0000313" key="2">
    <source>
        <dbReference type="Proteomes" id="UP000520767"/>
    </source>
</evidence>
<dbReference type="PANTHER" id="PTHR31299">
    <property type="entry name" value="ESTERASE, PUTATIVE (AFU_ORTHOLOGUE AFUA_1G05850)-RELATED"/>
    <property type="match status" value="1"/>
</dbReference>
<evidence type="ECO:0000313" key="1">
    <source>
        <dbReference type="EMBL" id="MBB4906240.1"/>
    </source>
</evidence>